<feature type="region of interest" description="Disordered" evidence="1">
    <location>
        <begin position="1"/>
        <end position="337"/>
    </location>
</feature>
<dbReference type="AlphaFoldDB" id="A0A6J4VQK3"/>
<feature type="compositionally biased region" description="Low complexity" evidence="1">
    <location>
        <begin position="323"/>
        <end position="337"/>
    </location>
</feature>
<feature type="compositionally biased region" description="Basic and acidic residues" evidence="1">
    <location>
        <begin position="288"/>
        <end position="304"/>
    </location>
</feature>
<feature type="compositionally biased region" description="Basic and acidic residues" evidence="1">
    <location>
        <begin position="176"/>
        <end position="185"/>
    </location>
</feature>
<gene>
    <name evidence="2" type="ORF">AVDCRST_MAG18-3813</name>
</gene>
<accession>A0A6J4VQK3</accession>
<evidence type="ECO:0000256" key="1">
    <source>
        <dbReference type="SAM" id="MobiDB-lite"/>
    </source>
</evidence>
<protein>
    <submittedName>
        <fullName evidence="2">Luciferase family protein</fullName>
    </submittedName>
</protein>
<feature type="compositionally biased region" description="Basic and acidic residues" evidence="1">
    <location>
        <begin position="77"/>
        <end position="86"/>
    </location>
</feature>
<dbReference type="EMBL" id="CADCWN010000303">
    <property type="protein sequence ID" value="CAA9585807.1"/>
    <property type="molecule type" value="Genomic_DNA"/>
</dbReference>
<feature type="compositionally biased region" description="Basic residues" evidence="1">
    <location>
        <begin position="278"/>
        <end position="287"/>
    </location>
</feature>
<sequence>GDAARAGRSAQHRLPERQAPRRVRRTRRDCRALRLRDGQRLRRLAVPAATPGAADDRRGDAADSPRTRLPQPLHPPPGRDRRADRYSRRRLGRPRLPRAGARGLARLARDRRRAVADDDPRGGDDRATVAARRAARVQRQGLPTQRRSRPAMGGRAPGDSAADRHLGGATCRLRWRGGDGTEGRRLGQPGDCRADPRADRAGGGEGRARCRGGRDRPRRGDGRGRGRRAGAGAGPPGGRALPAGRRAARPDDRPRSRTADPDRRRRGARRPGDGGRAGPRRHPRSLRLRRDPGTNHPADRGDSRRRCRPRRVRHPARPHRARGAATAGRAGLAGLSI</sequence>
<feature type="compositionally biased region" description="Basic and acidic residues" evidence="1">
    <location>
        <begin position="248"/>
        <end position="263"/>
    </location>
</feature>
<feature type="compositionally biased region" description="Basic and acidic residues" evidence="1">
    <location>
        <begin position="192"/>
        <end position="224"/>
    </location>
</feature>
<reference evidence="2" key="1">
    <citation type="submission" date="2020-02" db="EMBL/GenBank/DDBJ databases">
        <authorList>
            <person name="Meier V. D."/>
        </authorList>
    </citation>
    <scope>NUCLEOTIDE SEQUENCE</scope>
    <source>
        <strain evidence="2">AVDCRST_MAG18</strain>
    </source>
</reference>
<organism evidence="2">
    <name type="scientific">uncultured Thermomicrobiales bacterium</name>
    <dbReference type="NCBI Taxonomy" id="1645740"/>
    <lineage>
        <taxon>Bacteria</taxon>
        <taxon>Pseudomonadati</taxon>
        <taxon>Thermomicrobiota</taxon>
        <taxon>Thermomicrobia</taxon>
        <taxon>Thermomicrobiales</taxon>
        <taxon>environmental samples</taxon>
    </lineage>
</organism>
<feature type="compositionally biased region" description="Basic and acidic residues" evidence="1">
    <location>
        <begin position="54"/>
        <end position="66"/>
    </location>
</feature>
<proteinExistence type="predicted"/>
<feature type="compositionally biased region" description="Basic residues" evidence="1">
    <location>
        <begin position="305"/>
        <end position="322"/>
    </location>
</feature>
<feature type="compositionally biased region" description="Basic residues" evidence="1">
    <location>
        <begin position="87"/>
        <end position="96"/>
    </location>
</feature>
<feature type="compositionally biased region" description="Low complexity" evidence="1">
    <location>
        <begin position="128"/>
        <end position="140"/>
    </location>
</feature>
<feature type="compositionally biased region" description="Basic and acidic residues" evidence="1">
    <location>
        <begin position="113"/>
        <end position="127"/>
    </location>
</feature>
<feature type="non-terminal residue" evidence="2">
    <location>
        <position position="337"/>
    </location>
</feature>
<feature type="non-terminal residue" evidence="2">
    <location>
        <position position="1"/>
    </location>
</feature>
<evidence type="ECO:0000313" key="2">
    <source>
        <dbReference type="EMBL" id="CAA9585807.1"/>
    </source>
</evidence>
<name>A0A6J4VQK3_9BACT</name>
<feature type="compositionally biased region" description="Basic and acidic residues" evidence="1">
    <location>
        <begin position="29"/>
        <end position="40"/>
    </location>
</feature>
<feature type="compositionally biased region" description="Low complexity" evidence="1">
    <location>
        <begin position="97"/>
        <end position="106"/>
    </location>
</feature>